<feature type="domain" description="YhaN AAA" evidence="2">
    <location>
        <begin position="1"/>
        <end position="202"/>
    </location>
</feature>
<proteinExistence type="predicted"/>
<dbReference type="SUPFAM" id="SSF52540">
    <property type="entry name" value="P-loop containing nucleoside triphosphate hydrolases"/>
    <property type="match status" value="1"/>
</dbReference>
<dbReference type="RefSeq" id="WP_406857986.1">
    <property type="nucleotide sequence ID" value="NZ_CP157484.1"/>
</dbReference>
<dbReference type="AlphaFoldDB" id="A0AAU7JLT6"/>
<evidence type="ECO:0000256" key="1">
    <source>
        <dbReference type="SAM" id="Coils"/>
    </source>
</evidence>
<accession>A0AAU7JLT6</accession>
<evidence type="ECO:0000259" key="2">
    <source>
        <dbReference type="Pfam" id="PF13514"/>
    </source>
</evidence>
<feature type="coiled-coil region" evidence="1">
    <location>
        <begin position="387"/>
        <end position="450"/>
    </location>
</feature>
<protein>
    <submittedName>
        <fullName evidence="3">AAA family ATPase</fullName>
    </submittedName>
</protein>
<reference evidence="3" key="1">
    <citation type="submission" date="2024-05" db="EMBL/GenBank/DDBJ databases">
        <authorList>
            <person name="Kim S."/>
            <person name="Heo J."/>
            <person name="Choi H."/>
            <person name="Choi Y."/>
            <person name="Kwon S.-W."/>
            <person name="Kim Y."/>
        </authorList>
    </citation>
    <scope>NUCLEOTIDE SEQUENCE</scope>
    <source>
        <strain evidence="3">KACC 23698</strain>
    </source>
</reference>
<feature type="coiled-coil region" evidence="1">
    <location>
        <begin position="205"/>
        <end position="242"/>
    </location>
</feature>
<organism evidence="3">
    <name type="scientific">Alsobacter sp. KACC 23698</name>
    <dbReference type="NCBI Taxonomy" id="3149229"/>
    <lineage>
        <taxon>Bacteria</taxon>
        <taxon>Pseudomonadati</taxon>
        <taxon>Pseudomonadota</taxon>
        <taxon>Alphaproteobacteria</taxon>
        <taxon>Hyphomicrobiales</taxon>
        <taxon>Alsobacteraceae</taxon>
        <taxon>Alsobacter</taxon>
    </lineage>
</organism>
<gene>
    <name evidence="3" type="ORF">ABEG18_10350</name>
</gene>
<dbReference type="PANTHER" id="PTHR41259:SF1">
    <property type="entry name" value="DOUBLE-STRAND BREAK REPAIR RAD50 ATPASE, PUTATIVE-RELATED"/>
    <property type="match status" value="1"/>
</dbReference>
<dbReference type="InterPro" id="IPR027417">
    <property type="entry name" value="P-loop_NTPase"/>
</dbReference>
<name>A0AAU7JLT6_9HYPH</name>
<feature type="coiled-coil region" evidence="1">
    <location>
        <begin position="784"/>
        <end position="811"/>
    </location>
</feature>
<evidence type="ECO:0000313" key="3">
    <source>
        <dbReference type="EMBL" id="XBO41135.1"/>
    </source>
</evidence>
<dbReference type="PANTHER" id="PTHR41259">
    <property type="entry name" value="DOUBLE-STRAND BREAK REPAIR RAD50 ATPASE, PUTATIVE-RELATED"/>
    <property type="match status" value="1"/>
</dbReference>
<sequence>MRIVDLDLERFGPFTAKRLAFRPDARLHIVFGVNEAGKSCSLAAVTDLLFGIERSTRYGFVHAGKDLRLGATLRDRSGRDLTFRRRKTKPLLTDADDAPLPDDVLAPYLGGLSREVFRRAFGLDAEALRLSGQELKESDGELGAALFSAASGLRGFGDARLAMEKDADAIFAERRSQNRLFYQAHDRYEAARARLRERETRAGALKAIRETLADSEARLVAIRERKAEIDVERARLERLRRAAPILRDIDADADRLAGLGALPDAPEGFGATLMDSLAARAAALATLETAEATERRLRAECDSVAVDPALLGQSDAIEALHAASGEYRKGLQDLPGVMREEASVNRTLADLAVRLRLADAAALLANRPDDASAARVADLVAQGERLALALESRREAQRRERAALADKQAERNRRGGLVDPRRFRERLGALDGVRSLAERLDAELPALERDGAALAEAAARLDPPVRDLDALAGSPLPTAERIAATLDALKRLDEAERRERQALDAAMADLDRLSGELAALAAGGEVPTRDRIAALRDERDAHWAALSGALFGRPDAPAGQDLAAATASFERAKAEADRLADAAFADAERVAAHADVLRNQRRRSEAAEAARARLEAIAADRERAGAEWTEAWSACGITPLAPALMGNWRLQLDNLLQQREQHRRKRSDAGAASARIDAGRAAMDALAADLDLPVMPGLAVTDLLRRLDAEVARLAEAWDLGRDSDALVLDLQRRVEAADAAAVAAEEAQAAWREDFQTALPRIGLPPDASRSEAQAVLQAWRDVPAASSEAEKLQRRIAGLKRDAEAFTTAMRALAHSIAPDLAAGDPDQVLSAVKRRLGEARTADALRREKSRRVEEAREARLAAALGREAADRAAAALASQAGLDPAGDLQDAATRLARRDAIATEIDRRRRELANAADGRDEASLRDALATYDPERADGDAARLAAESETLDLEGKQAFAARQSAAEKLAALEGSVDAELALQQRRSAEAEMLEAGREWAVLSVGALMIETAIKRQRVGRQEPMMARAGELFALMTGGAYQGLGQVYDEDDAPHLVGRRASGSEVAVAEMSEGTRDQLYLALRLAYVEDYAVRAEPAPFLCDDLFSSFDDRRTAFGLKALAEIGGSVQPILFTHHGFVVDAAQRELGADADVIELG</sequence>
<feature type="coiled-coil region" evidence="1">
    <location>
        <begin position="562"/>
        <end position="672"/>
    </location>
</feature>
<dbReference type="InterPro" id="IPR038734">
    <property type="entry name" value="YhaN_AAA"/>
</dbReference>
<dbReference type="EMBL" id="CP157484">
    <property type="protein sequence ID" value="XBO41135.1"/>
    <property type="molecule type" value="Genomic_DNA"/>
</dbReference>
<keyword evidence="1" id="KW-0175">Coiled coil</keyword>
<dbReference type="Gene3D" id="3.40.50.300">
    <property type="entry name" value="P-loop containing nucleotide triphosphate hydrolases"/>
    <property type="match status" value="2"/>
</dbReference>
<dbReference type="Pfam" id="PF13514">
    <property type="entry name" value="AAA_27"/>
    <property type="match status" value="1"/>
</dbReference>